<dbReference type="GO" id="GO:0042626">
    <property type="term" value="F:ATPase-coupled transmembrane transporter activity"/>
    <property type="evidence" value="ECO:0007669"/>
    <property type="project" value="TreeGrafter"/>
</dbReference>
<evidence type="ECO:0000256" key="4">
    <source>
        <dbReference type="ARBA" id="ARBA00022741"/>
    </source>
</evidence>
<dbReference type="InterPro" id="IPR017871">
    <property type="entry name" value="ABC_transporter-like_CS"/>
</dbReference>
<dbReference type="GO" id="GO:0005524">
    <property type="term" value="F:ATP binding"/>
    <property type="evidence" value="ECO:0007669"/>
    <property type="project" value="UniProtKB-UniRule"/>
</dbReference>
<comment type="caution">
    <text evidence="10">The sequence shown here is derived from an EMBL/GenBank/DDBJ whole genome shotgun (WGS) entry which is preliminary data.</text>
</comment>
<evidence type="ECO:0000256" key="1">
    <source>
        <dbReference type="ARBA" id="ARBA00004202"/>
    </source>
</evidence>
<dbReference type="PROSITE" id="PS00211">
    <property type="entry name" value="ABC_TRANSPORTER_1"/>
    <property type="match status" value="1"/>
</dbReference>
<comment type="subunit">
    <text evidence="8">Forms a stable energy-coupling factor (ECF) transporter complex composed of 2 membrane-embedded substrate-binding proteins (S component), 2 ATP-binding proteins (A component) and 2 transmembrane proteins (T component).</text>
</comment>
<evidence type="ECO:0000313" key="11">
    <source>
        <dbReference type="Proteomes" id="UP000617951"/>
    </source>
</evidence>
<dbReference type="PANTHER" id="PTHR43553:SF27">
    <property type="entry name" value="ENERGY-COUPLING FACTOR TRANSPORTER ATP-BINDING PROTEIN ECFA2"/>
    <property type="match status" value="1"/>
</dbReference>
<keyword evidence="11" id="KW-1185">Reference proteome</keyword>
<accession>A0A926DJ92</accession>
<dbReference type="CDD" id="cd03225">
    <property type="entry name" value="ABC_cobalt_CbiO_domain1"/>
    <property type="match status" value="1"/>
</dbReference>
<keyword evidence="4 8" id="KW-0547">Nucleotide-binding</keyword>
<name>A0A926DJ92_9FIRM</name>
<dbReference type="InterPro" id="IPR050095">
    <property type="entry name" value="ECF_ABC_transporter_ATP-bd"/>
</dbReference>
<proteinExistence type="inferred from homology"/>
<reference evidence="10" key="1">
    <citation type="submission" date="2020-08" db="EMBL/GenBank/DDBJ databases">
        <title>Genome public.</title>
        <authorList>
            <person name="Liu C."/>
            <person name="Sun Q."/>
        </authorList>
    </citation>
    <scope>NUCLEOTIDE SEQUENCE</scope>
    <source>
        <strain evidence="10">NSJ-63</strain>
    </source>
</reference>
<keyword evidence="3 8" id="KW-1003">Cell membrane</keyword>
<dbReference type="InterPro" id="IPR003593">
    <property type="entry name" value="AAA+_ATPase"/>
</dbReference>
<keyword evidence="7 8" id="KW-0472">Membrane</keyword>
<dbReference type="AlphaFoldDB" id="A0A926DJ92"/>
<evidence type="ECO:0000256" key="7">
    <source>
        <dbReference type="ARBA" id="ARBA00023136"/>
    </source>
</evidence>
<comment type="subcellular location">
    <subcellularLocation>
        <location evidence="1 8">Cell membrane</location>
        <topology evidence="1 8">Peripheral membrane protein</topology>
    </subcellularLocation>
</comment>
<dbReference type="InterPro" id="IPR027417">
    <property type="entry name" value="P-loop_NTPase"/>
</dbReference>
<evidence type="ECO:0000313" key="10">
    <source>
        <dbReference type="EMBL" id="MBC8538871.1"/>
    </source>
</evidence>
<gene>
    <name evidence="10" type="ORF">H8693_07975</name>
</gene>
<dbReference type="Gene3D" id="3.40.50.300">
    <property type="entry name" value="P-loop containing nucleotide triphosphate hydrolases"/>
    <property type="match status" value="1"/>
</dbReference>
<comment type="similarity">
    <text evidence="8">Belongs to the ABC transporter superfamily. Energy-coupling factor EcfA family.</text>
</comment>
<protein>
    <recommendedName>
        <fullName evidence="8">Energy-coupling factor transporter ATP-binding protein EcfA2</fullName>
        <ecNumber evidence="8">7.-.-.-</ecNumber>
    </recommendedName>
</protein>
<dbReference type="EMBL" id="JACRSS010000003">
    <property type="protein sequence ID" value="MBC8538871.1"/>
    <property type="molecule type" value="Genomic_DNA"/>
</dbReference>
<dbReference type="SMART" id="SM00382">
    <property type="entry name" value="AAA"/>
    <property type="match status" value="1"/>
</dbReference>
<evidence type="ECO:0000256" key="5">
    <source>
        <dbReference type="ARBA" id="ARBA00022840"/>
    </source>
</evidence>
<dbReference type="SUPFAM" id="SSF52540">
    <property type="entry name" value="P-loop containing nucleoside triphosphate hydrolases"/>
    <property type="match status" value="1"/>
</dbReference>
<comment type="function">
    <text evidence="8">ATP-binding (A) component of a common energy-coupling factor (ECF) ABC-transporter complex.</text>
</comment>
<evidence type="ECO:0000256" key="2">
    <source>
        <dbReference type="ARBA" id="ARBA00022448"/>
    </source>
</evidence>
<organism evidence="10 11">
    <name type="scientific">Guopingia tenuis</name>
    <dbReference type="NCBI Taxonomy" id="2763656"/>
    <lineage>
        <taxon>Bacteria</taxon>
        <taxon>Bacillati</taxon>
        <taxon>Bacillota</taxon>
        <taxon>Clostridia</taxon>
        <taxon>Christensenellales</taxon>
        <taxon>Christensenellaceae</taxon>
        <taxon>Guopingia</taxon>
    </lineage>
</organism>
<dbReference type="GO" id="GO:0016887">
    <property type="term" value="F:ATP hydrolysis activity"/>
    <property type="evidence" value="ECO:0007669"/>
    <property type="project" value="InterPro"/>
</dbReference>
<dbReference type="PROSITE" id="PS50893">
    <property type="entry name" value="ABC_TRANSPORTER_2"/>
    <property type="match status" value="1"/>
</dbReference>
<dbReference type="NCBIfam" id="TIGR04521">
    <property type="entry name" value="ECF_ATPase_2"/>
    <property type="match status" value="1"/>
</dbReference>
<dbReference type="RefSeq" id="WP_249280537.1">
    <property type="nucleotide sequence ID" value="NZ_JACRSS010000003.1"/>
</dbReference>
<dbReference type="Pfam" id="PF00005">
    <property type="entry name" value="ABC_tran"/>
    <property type="match status" value="1"/>
</dbReference>
<keyword evidence="2 8" id="KW-0813">Transport</keyword>
<dbReference type="PANTHER" id="PTHR43553">
    <property type="entry name" value="HEAVY METAL TRANSPORTER"/>
    <property type="match status" value="1"/>
</dbReference>
<keyword evidence="6" id="KW-1278">Translocase</keyword>
<dbReference type="FunFam" id="3.40.50.300:FF:000224">
    <property type="entry name" value="Energy-coupling factor transporter ATP-binding protein EcfA"/>
    <property type="match status" value="1"/>
</dbReference>
<evidence type="ECO:0000256" key="8">
    <source>
        <dbReference type="RuleBase" id="RU365104"/>
    </source>
</evidence>
<dbReference type="GO" id="GO:0043190">
    <property type="term" value="C:ATP-binding cassette (ABC) transporter complex"/>
    <property type="evidence" value="ECO:0007669"/>
    <property type="project" value="TreeGrafter"/>
</dbReference>
<evidence type="ECO:0000256" key="6">
    <source>
        <dbReference type="ARBA" id="ARBA00022967"/>
    </source>
</evidence>
<evidence type="ECO:0000256" key="3">
    <source>
        <dbReference type="ARBA" id="ARBA00022475"/>
    </source>
</evidence>
<keyword evidence="5 8" id="KW-0067">ATP-binding</keyword>
<dbReference type="InterPro" id="IPR015856">
    <property type="entry name" value="ABC_transpr_CbiO/EcfA_su"/>
</dbReference>
<dbReference type="EC" id="7.-.-.-" evidence="8"/>
<feature type="domain" description="ABC transporter" evidence="9">
    <location>
        <begin position="3"/>
        <end position="244"/>
    </location>
</feature>
<dbReference type="InterPro" id="IPR030946">
    <property type="entry name" value="EcfA2"/>
</dbReference>
<dbReference type="InterPro" id="IPR003439">
    <property type="entry name" value="ABC_transporter-like_ATP-bd"/>
</dbReference>
<dbReference type="Proteomes" id="UP000617951">
    <property type="component" value="Unassembled WGS sequence"/>
</dbReference>
<evidence type="ECO:0000259" key="9">
    <source>
        <dbReference type="PROSITE" id="PS50893"/>
    </source>
</evidence>
<sequence length="286" mass="31646">MPIAVENVSYTYLPGTPFEHRALKDVSFTIADGEFVGIIGHTGSGKSTLIQIISSLIPQTAGRVLIDGVDYSQKDADKKKLRRTVGVVFQYPEYQLFEETIAKDIAYGPRMTGIPEEELENRTQVAMELVGMDYETYKDKSPFELSGGQKRKIAIAGVLAMEPKILIMDEPIAGLDPLGRESLMDLVKNLNDCGMTILMISHNMDGLAEYASRILVMNQGELMMNGTPREVFREHEALRAAGLDLPEAGQLVEALRAKGIAISEENIRFDEVKEELIRMLGGKAHD</sequence>